<evidence type="ECO:0000313" key="3">
    <source>
        <dbReference type="EMBL" id="MBB5867987.1"/>
    </source>
</evidence>
<dbReference type="Proteomes" id="UP000587527">
    <property type="component" value="Unassembled WGS sequence"/>
</dbReference>
<dbReference type="AlphaFoldDB" id="A0A841BFX1"/>
<evidence type="ECO:0000313" key="4">
    <source>
        <dbReference type="Proteomes" id="UP000587527"/>
    </source>
</evidence>
<dbReference type="EMBL" id="JACHMN010000002">
    <property type="protein sequence ID" value="MBB5867987.1"/>
    <property type="molecule type" value="Genomic_DNA"/>
</dbReference>
<comment type="caution">
    <text evidence="3">The sequence shown here is derived from an EMBL/GenBank/DDBJ whole genome shotgun (WGS) entry which is preliminary data.</text>
</comment>
<feature type="compositionally biased region" description="Basic and acidic residues" evidence="1">
    <location>
        <begin position="7"/>
        <end position="22"/>
    </location>
</feature>
<proteinExistence type="predicted"/>
<dbReference type="RefSeq" id="WP_184833568.1">
    <property type="nucleotide sequence ID" value="NZ_JACHMN010000002.1"/>
</dbReference>
<reference evidence="3 4" key="1">
    <citation type="submission" date="2020-08" db="EMBL/GenBank/DDBJ databases">
        <title>Sequencing the genomes of 1000 actinobacteria strains.</title>
        <authorList>
            <person name="Klenk H.-P."/>
        </authorList>
    </citation>
    <scope>NUCLEOTIDE SEQUENCE [LARGE SCALE GENOMIC DNA]</scope>
    <source>
        <strain evidence="3 4">DSM 45362</strain>
    </source>
</reference>
<organism evidence="3 4">
    <name type="scientific">Allocatelliglobosispora scoriae</name>
    <dbReference type="NCBI Taxonomy" id="643052"/>
    <lineage>
        <taxon>Bacteria</taxon>
        <taxon>Bacillati</taxon>
        <taxon>Actinomycetota</taxon>
        <taxon>Actinomycetes</taxon>
        <taxon>Micromonosporales</taxon>
        <taxon>Micromonosporaceae</taxon>
        <taxon>Allocatelliglobosispora</taxon>
    </lineage>
</organism>
<feature type="region of interest" description="Disordered" evidence="1">
    <location>
        <begin position="1"/>
        <end position="33"/>
    </location>
</feature>
<gene>
    <name evidence="3" type="ORF">F4553_001366</name>
</gene>
<dbReference type="Pfam" id="PF09350">
    <property type="entry name" value="DJC28_CD"/>
    <property type="match status" value="1"/>
</dbReference>
<name>A0A841BFX1_9ACTN</name>
<dbReference type="InterPro" id="IPR018961">
    <property type="entry name" value="DnaJ_homolog_subfam-C_membr-28"/>
</dbReference>
<sequence>MTSAYESHIDRQIREAQERGDFDDLPGLGKPLPDRGERYDENWWVKELIRRENLTGLAPGTLRLRKEVEEVAQTAAAKKSEWAVRELVSQLNERIASARQGLVDGPTVSYQDLDVVAVVRAWHAAREQEARERPPTPPAG</sequence>
<protein>
    <recommendedName>
        <fullName evidence="2">DnaJ homologue subfamily C member 28 conserved domain-containing protein</fullName>
    </recommendedName>
</protein>
<evidence type="ECO:0000259" key="2">
    <source>
        <dbReference type="Pfam" id="PF09350"/>
    </source>
</evidence>
<evidence type="ECO:0000256" key="1">
    <source>
        <dbReference type="SAM" id="MobiDB-lite"/>
    </source>
</evidence>
<feature type="domain" description="DnaJ homologue subfamily C member 28 conserved" evidence="2">
    <location>
        <begin position="9"/>
        <end position="74"/>
    </location>
</feature>
<keyword evidence="4" id="KW-1185">Reference proteome</keyword>
<accession>A0A841BFX1</accession>